<keyword evidence="6 13" id="KW-0812">Transmembrane</keyword>
<feature type="compositionally biased region" description="Basic and acidic residues" evidence="12">
    <location>
        <begin position="841"/>
        <end position="852"/>
    </location>
</feature>
<keyword evidence="5" id="KW-0808">Transferase</keyword>
<evidence type="ECO:0000313" key="16">
    <source>
        <dbReference type="EMBL" id="RDI66666.1"/>
    </source>
</evidence>
<evidence type="ECO:0000256" key="3">
    <source>
        <dbReference type="ARBA" id="ARBA00012438"/>
    </source>
</evidence>
<feature type="compositionally biased region" description="Basic and acidic residues" evidence="12">
    <location>
        <begin position="939"/>
        <end position="954"/>
    </location>
</feature>
<dbReference type="STRING" id="1210086.GCA_001613105_01613"/>
<dbReference type="Gene3D" id="6.10.340.10">
    <property type="match status" value="1"/>
</dbReference>
<comment type="subcellular location">
    <subcellularLocation>
        <location evidence="2">Membrane</location>
    </subcellularLocation>
</comment>
<comment type="caution">
    <text evidence="16">The sequence shown here is derived from an EMBL/GenBank/DDBJ whole genome shotgun (WGS) entry which is preliminary data.</text>
</comment>
<evidence type="ECO:0000259" key="15">
    <source>
        <dbReference type="PROSITE" id="PS50885"/>
    </source>
</evidence>
<evidence type="ECO:0000256" key="1">
    <source>
        <dbReference type="ARBA" id="ARBA00000085"/>
    </source>
</evidence>
<gene>
    <name evidence="16" type="ORF">DFR76_104416</name>
</gene>
<keyword evidence="9" id="KW-0067">ATP-binding</keyword>
<evidence type="ECO:0000256" key="2">
    <source>
        <dbReference type="ARBA" id="ARBA00004370"/>
    </source>
</evidence>
<dbReference type="InterPro" id="IPR003660">
    <property type="entry name" value="HAMP_dom"/>
</dbReference>
<dbReference type="SMART" id="SM00387">
    <property type="entry name" value="HATPase_c"/>
    <property type="match status" value="1"/>
</dbReference>
<evidence type="ECO:0000259" key="14">
    <source>
        <dbReference type="PROSITE" id="PS50109"/>
    </source>
</evidence>
<evidence type="ECO:0000256" key="6">
    <source>
        <dbReference type="ARBA" id="ARBA00022692"/>
    </source>
</evidence>
<accession>A0A370I7F6</accession>
<evidence type="ECO:0000256" key="12">
    <source>
        <dbReference type="SAM" id="MobiDB-lite"/>
    </source>
</evidence>
<evidence type="ECO:0000256" key="10">
    <source>
        <dbReference type="ARBA" id="ARBA00022989"/>
    </source>
</evidence>
<dbReference type="PROSITE" id="PS50885">
    <property type="entry name" value="HAMP"/>
    <property type="match status" value="1"/>
</dbReference>
<feature type="compositionally biased region" description="Low complexity" evidence="12">
    <location>
        <begin position="1011"/>
        <end position="1032"/>
    </location>
</feature>
<keyword evidence="11" id="KW-0902">Two-component regulatory system</keyword>
<dbReference type="Gene3D" id="3.30.565.10">
    <property type="entry name" value="Histidine kinase-like ATPase, C-terminal domain"/>
    <property type="match status" value="1"/>
</dbReference>
<evidence type="ECO:0000256" key="13">
    <source>
        <dbReference type="SAM" id="Phobius"/>
    </source>
</evidence>
<comment type="catalytic activity">
    <reaction evidence="1">
        <text>ATP + protein L-histidine = ADP + protein N-phospho-L-histidine.</text>
        <dbReference type="EC" id="2.7.13.3"/>
    </reaction>
</comment>
<dbReference type="EMBL" id="QQBC01000004">
    <property type="protein sequence ID" value="RDI66666.1"/>
    <property type="molecule type" value="Genomic_DNA"/>
</dbReference>
<dbReference type="PANTHER" id="PTHR44936:SF9">
    <property type="entry name" value="SENSOR PROTEIN CREC"/>
    <property type="match status" value="1"/>
</dbReference>
<protein>
    <recommendedName>
        <fullName evidence="3">histidine kinase</fullName>
        <ecNumber evidence="3">2.7.13.3</ecNumber>
    </recommendedName>
</protein>
<evidence type="ECO:0000256" key="4">
    <source>
        <dbReference type="ARBA" id="ARBA00022553"/>
    </source>
</evidence>
<keyword evidence="10 13" id="KW-1133">Transmembrane helix</keyword>
<organism evidence="16 17">
    <name type="scientific">Nocardia pseudobrasiliensis</name>
    <dbReference type="NCBI Taxonomy" id="45979"/>
    <lineage>
        <taxon>Bacteria</taxon>
        <taxon>Bacillati</taxon>
        <taxon>Actinomycetota</taxon>
        <taxon>Actinomycetes</taxon>
        <taxon>Mycobacteriales</taxon>
        <taxon>Nocardiaceae</taxon>
        <taxon>Nocardia</taxon>
    </lineage>
</organism>
<evidence type="ECO:0000256" key="9">
    <source>
        <dbReference type="ARBA" id="ARBA00022840"/>
    </source>
</evidence>
<dbReference type="SMART" id="SM00304">
    <property type="entry name" value="HAMP"/>
    <property type="match status" value="2"/>
</dbReference>
<dbReference type="InterPro" id="IPR036890">
    <property type="entry name" value="HATPase_C_sf"/>
</dbReference>
<sequence>MGTAPRPWQRSLSNLSVTSKVGIVLLLPVLLASTFAVLRIKDELGRIAQLDTASEQARIIRPTLAFAGAADQLAVVASGDRVTDSALDQAATRFDQAAAELQSTLKVTDGEQRALAELNQALEAGRTLRNNPRANTAIGQQADEVSRHVSTALTALPTPQDATIEHYFDQLGAVTAARRQFIQQQLLITGAEIGNNPSTLARVLTAAGAEQTMINQYVQVAPDTAVKPEALLGALQTRLGALSQNAIEPIAVPGVADSMRISADAYTQATDQLAAQIDSGLSRRSIDARTNVLRDVALVVVTLLIGLALALAVARSLVVPVRRLRRDALQVAHTDLPAELAVVREGGATPDIVPVDVDTTEEIGQLARAVDDMHRQALHLAAEQARLRLQIGNMFETLSRRSQSLVEQQLGLIEDLERDEDDSERLQSLFRLDHLATRMRRNGDNLLVLAGTALRRGMLPPTPLSDMLWSAVSQVEDYQRVEIGTVPDGIVAGEPAVDIEHLLAELIDNSLRYSPPNTPVAVSVTRAVDGGYLIEITDRGLGMSSEDLRAINERLASGGEVTVETARRMGLFVVGRLAKRHTVTVSLRRTASAGQQAGITASVHLPSALVSPLPESTTGPQPIIAPFPSPIGPAPLSVVPDAEATGLFARPQLELPQRRPGEAADFGPPIPADDLFTPYAQDDAPQPSLTDGLFTHRSTGELFTHRESAHPDATVGHLNLPPDEFPADDEDRATTGADHFTAWDSPDDSADDAPAQPDPRWPQNPPAEDESAQQEWQPSEDPPPQDSDPSESAAQRGEWPRTDGLPQRVSHPSDNAAPHSEWPRTDGLPQRVSHSSADAAPHSEWRRTDDPPQRVSHPSDNAAPHGEWPRTDDLPDSDRTDDTRGEWAGASAGFSDRDSGALEDGYAREWSSADDSLPQRDPNPDEDRYTYAEPVYTQDDTRFGRGDSEPDAPHDSGQPVDIWAETAVYPSQQPEESAASATAPVPQGTPIYQRMVSEWLVEPSSSGPANGWSSPADAGWAAAAEASSPTSARQTEGGLPIRRPGAQLVPGGLTATTRSGAPDPEEIRTNLSRHLSGVRSGRADAQHYDGGSA</sequence>
<dbReference type="GO" id="GO:0005524">
    <property type="term" value="F:ATP binding"/>
    <property type="evidence" value="ECO:0007669"/>
    <property type="project" value="UniProtKB-KW"/>
</dbReference>
<feature type="domain" description="HAMP" evidence="15">
    <location>
        <begin position="315"/>
        <end position="382"/>
    </location>
</feature>
<dbReference type="Proteomes" id="UP000254869">
    <property type="component" value="Unassembled WGS sequence"/>
</dbReference>
<feature type="compositionally biased region" description="Pro residues" evidence="12">
    <location>
        <begin position="756"/>
        <end position="765"/>
    </location>
</feature>
<dbReference type="InterPro" id="IPR005467">
    <property type="entry name" value="His_kinase_dom"/>
</dbReference>
<evidence type="ECO:0000256" key="7">
    <source>
        <dbReference type="ARBA" id="ARBA00022741"/>
    </source>
</evidence>
<dbReference type="InterPro" id="IPR050980">
    <property type="entry name" value="2C_sensor_his_kinase"/>
</dbReference>
<dbReference type="CDD" id="cd06225">
    <property type="entry name" value="HAMP"/>
    <property type="match status" value="1"/>
</dbReference>
<dbReference type="InterPro" id="IPR003594">
    <property type="entry name" value="HATPase_dom"/>
</dbReference>
<dbReference type="GO" id="GO:0000160">
    <property type="term" value="P:phosphorelay signal transduction system"/>
    <property type="evidence" value="ECO:0007669"/>
    <property type="project" value="UniProtKB-KW"/>
</dbReference>
<dbReference type="AlphaFoldDB" id="A0A370I7F6"/>
<feature type="region of interest" description="Disordered" evidence="12">
    <location>
        <begin position="1002"/>
        <end position="1093"/>
    </location>
</feature>
<dbReference type="EC" id="2.7.13.3" evidence="3"/>
<feature type="region of interest" description="Disordered" evidence="12">
    <location>
        <begin position="709"/>
        <end position="986"/>
    </location>
</feature>
<dbReference type="GO" id="GO:0016020">
    <property type="term" value="C:membrane"/>
    <property type="evidence" value="ECO:0007669"/>
    <property type="project" value="UniProtKB-SubCell"/>
</dbReference>
<keyword evidence="7" id="KW-0547">Nucleotide-binding</keyword>
<feature type="transmembrane region" description="Helical" evidence="13">
    <location>
        <begin position="20"/>
        <end position="38"/>
    </location>
</feature>
<dbReference type="PANTHER" id="PTHR44936">
    <property type="entry name" value="SENSOR PROTEIN CREC"/>
    <property type="match status" value="1"/>
</dbReference>
<proteinExistence type="predicted"/>
<dbReference type="PROSITE" id="PS50109">
    <property type="entry name" value="HIS_KIN"/>
    <property type="match status" value="1"/>
</dbReference>
<feature type="domain" description="Histidine kinase" evidence="14">
    <location>
        <begin position="499"/>
        <end position="609"/>
    </location>
</feature>
<keyword evidence="13" id="KW-0472">Membrane</keyword>
<name>A0A370I7F6_9NOCA</name>
<feature type="region of interest" description="Disordered" evidence="12">
    <location>
        <begin position="650"/>
        <end position="694"/>
    </location>
</feature>
<keyword evidence="8 16" id="KW-0418">Kinase</keyword>
<dbReference type="Pfam" id="PF02518">
    <property type="entry name" value="HATPase_c"/>
    <property type="match status" value="1"/>
</dbReference>
<feature type="compositionally biased region" description="Basic and acidic residues" evidence="12">
    <location>
        <begin position="867"/>
        <end position="885"/>
    </location>
</feature>
<keyword evidence="4" id="KW-0597">Phosphoprotein</keyword>
<evidence type="ECO:0000256" key="8">
    <source>
        <dbReference type="ARBA" id="ARBA00022777"/>
    </source>
</evidence>
<reference evidence="16 17" key="1">
    <citation type="submission" date="2018-07" db="EMBL/GenBank/DDBJ databases">
        <title>Genomic Encyclopedia of Type Strains, Phase IV (KMG-IV): sequencing the most valuable type-strain genomes for metagenomic binning, comparative biology and taxonomic classification.</title>
        <authorList>
            <person name="Goeker M."/>
        </authorList>
    </citation>
    <scope>NUCLEOTIDE SEQUENCE [LARGE SCALE GENOMIC DNA]</scope>
    <source>
        <strain evidence="16 17">DSM 44290</strain>
    </source>
</reference>
<dbReference type="GO" id="GO:0004673">
    <property type="term" value="F:protein histidine kinase activity"/>
    <property type="evidence" value="ECO:0007669"/>
    <property type="project" value="UniProtKB-EC"/>
</dbReference>
<evidence type="ECO:0000313" key="17">
    <source>
        <dbReference type="Proteomes" id="UP000254869"/>
    </source>
</evidence>
<dbReference type="SUPFAM" id="SSF55874">
    <property type="entry name" value="ATPase domain of HSP90 chaperone/DNA topoisomerase II/histidine kinase"/>
    <property type="match status" value="1"/>
</dbReference>
<evidence type="ECO:0000256" key="11">
    <source>
        <dbReference type="ARBA" id="ARBA00023012"/>
    </source>
</evidence>
<evidence type="ECO:0000256" key="5">
    <source>
        <dbReference type="ARBA" id="ARBA00022679"/>
    </source>
</evidence>
<keyword evidence="17" id="KW-1185">Reference proteome</keyword>
<feature type="transmembrane region" description="Helical" evidence="13">
    <location>
        <begin position="292"/>
        <end position="314"/>
    </location>
</feature>